<dbReference type="GO" id="GO:0034473">
    <property type="term" value="P:U1 snRNA 3'-end processing"/>
    <property type="evidence" value="ECO:0007669"/>
    <property type="project" value="TreeGrafter"/>
</dbReference>
<evidence type="ECO:0000259" key="11">
    <source>
        <dbReference type="Pfam" id="PF03725"/>
    </source>
</evidence>
<evidence type="ECO:0000256" key="6">
    <source>
        <dbReference type="ARBA" id="ARBA00022835"/>
    </source>
</evidence>
<evidence type="ECO:0000256" key="8">
    <source>
        <dbReference type="ARBA" id="ARBA00023242"/>
    </source>
</evidence>
<feature type="domain" description="Exoribonuclease phosphorolytic" evidence="10">
    <location>
        <begin position="50"/>
        <end position="190"/>
    </location>
</feature>
<feature type="domain" description="Exoribonuclease phosphorolytic" evidence="11">
    <location>
        <begin position="216"/>
        <end position="279"/>
    </location>
</feature>
<keyword evidence="7" id="KW-0694">RNA-binding</keyword>
<dbReference type="InterPro" id="IPR001247">
    <property type="entry name" value="ExoRNase_PH_dom1"/>
</dbReference>
<name>A0A7S2TXE8_9EUKA</name>
<evidence type="ECO:0000256" key="5">
    <source>
        <dbReference type="ARBA" id="ARBA00022552"/>
    </source>
</evidence>
<dbReference type="Pfam" id="PF03725">
    <property type="entry name" value="RNase_PH_C"/>
    <property type="match status" value="1"/>
</dbReference>
<evidence type="ECO:0000256" key="3">
    <source>
        <dbReference type="ARBA" id="ARBA00006678"/>
    </source>
</evidence>
<dbReference type="SUPFAM" id="SSF55666">
    <property type="entry name" value="Ribonuclease PH domain 2-like"/>
    <property type="match status" value="1"/>
</dbReference>
<dbReference type="GO" id="GO:0035925">
    <property type="term" value="F:mRNA 3'-UTR AU-rich region binding"/>
    <property type="evidence" value="ECO:0007669"/>
    <property type="project" value="TreeGrafter"/>
</dbReference>
<keyword evidence="5" id="KW-0698">rRNA processing</keyword>
<dbReference type="EMBL" id="HBHP01026780">
    <property type="protein sequence ID" value="CAD9772597.1"/>
    <property type="molecule type" value="Transcribed_RNA"/>
</dbReference>
<dbReference type="GO" id="GO:0071038">
    <property type="term" value="P:TRAMP-dependent tRNA surveillance pathway"/>
    <property type="evidence" value="ECO:0007669"/>
    <property type="project" value="TreeGrafter"/>
</dbReference>
<dbReference type="GO" id="GO:0034476">
    <property type="term" value="P:U5 snRNA 3'-end processing"/>
    <property type="evidence" value="ECO:0007669"/>
    <property type="project" value="TreeGrafter"/>
</dbReference>
<dbReference type="GO" id="GO:0034475">
    <property type="term" value="P:U4 snRNA 3'-end processing"/>
    <property type="evidence" value="ECO:0007669"/>
    <property type="project" value="TreeGrafter"/>
</dbReference>
<comment type="similarity">
    <text evidence="3">Belongs to the RNase PH family.</text>
</comment>
<dbReference type="Gene3D" id="3.30.230.70">
    <property type="entry name" value="GHMP Kinase, N-terminal domain"/>
    <property type="match status" value="1"/>
</dbReference>
<dbReference type="InterPro" id="IPR020568">
    <property type="entry name" value="Ribosomal_Su5_D2-typ_SF"/>
</dbReference>
<dbReference type="GO" id="GO:0000177">
    <property type="term" value="C:cytoplasmic exosome (RNase complex)"/>
    <property type="evidence" value="ECO:0007669"/>
    <property type="project" value="TreeGrafter"/>
</dbReference>
<evidence type="ECO:0000256" key="7">
    <source>
        <dbReference type="ARBA" id="ARBA00022884"/>
    </source>
</evidence>
<dbReference type="GO" id="GO:0000176">
    <property type="term" value="C:nuclear exosome (RNase complex)"/>
    <property type="evidence" value="ECO:0007669"/>
    <property type="project" value="TreeGrafter"/>
</dbReference>
<dbReference type="InterPro" id="IPR050590">
    <property type="entry name" value="Exosome_comp_Rrp42_subfam"/>
</dbReference>
<protein>
    <recommendedName>
        <fullName evidence="9">Ribosomal RNA-processing protein 43</fullName>
    </recommendedName>
</protein>
<dbReference type="GO" id="GO:0071028">
    <property type="term" value="P:nuclear mRNA surveillance"/>
    <property type="evidence" value="ECO:0007669"/>
    <property type="project" value="TreeGrafter"/>
</dbReference>
<dbReference type="Pfam" id="PF01138">
    <property type="entry name" value="RNase_PH"/>
    <property type="match status" value="1"/>
</dbReference>
<evidence type="ECO:0000256" key="9">
    <source>
        <dbReference type="ARBA" id="ARBA00030617"/>
    </source>
</evidence>
<proteinExistence type="inferred from homology"/>
<dbReference type="GO" id="GO:0005730">
    <property type="term" value="C:nucleolus"/>
    <property type="evidence" value="ECO:0007669"/>
    <property type="project" value="UniProtKB-SubCell"/>
</dbReference>
<dbReference type="GO" id="GO:0000467">
    <property type="term" value="P:exonucleolytic trimming to generate mature 3'-end of 5.8S rRNA from tricistronic rRNA transcript (SSU-rRNA, 5.8S rRNA, LSU-rRNA)"/>
    <property type="evidence" value="ECO:0007669"/>
    <property type="project" value="TreeGrafter"/>
</dbReference>
<evidence type="ECO:0000313" key="12">
    <source>
        <dbReference type="EMBL" id="CAD9772597.1"/>
    </source>
</evidence>
<dbReference type="GO" id="GO:0016075">
    <property type="term" value="P:rRNA catabolic process"/>
    <property type="evidence" value="ECO:0007669"/>
    <property type="project" value="TreeGrafter"/>
</dbReference>
<evidence type="ECO:0000256" key="4">
    <source>
        <dbReference type="ARBA" id="ARBA00022490"/>
    </source>
</evidence>
<organism evidence="12">
    <name type="scientific">Lotharella oceanica</name>
    <dbReference type="NCBI Taxonomy" id="641309"/>
    <lineage>
        <taxon>Eukaryota</taxon>
        <taxon>Sar</taxon>
        <taxon>Rhizaria</taxon>
        <taxon>Cercozoa</taxon>
        <taxon>Chlorarachniophyceae</taxon>
        <taxon>Lotharella</taxon>
    </lineage>
</organism>
<dbReference type="GO" id="GO:0071035">
    <property type="term" value="P:nuclear polyadenylation-dependent rRNA catabolic process"/>
    <property type="evidence" value="ECO:0007669"/>
    <property type="project" value="TreeGrafter"/>
</dbReference>
<sequence length="300" mass="32734">MEPRSPAKRMEEEEQQQASAIRFKKLHPHEFFRKFLEQGIRPDGREVMNVRRTRIASGNIGSADGSAVAKIGGTTVACGIKLEVGTPSALTPNHGRIEVSLNITPLSSPHHMRKALEYRFSHDKNTEAIAVTIKETILNAQMVHLDELCIKEGGAVWVLYVDLVCIGFSGNVTDAALLACAAALKNLKLPKTEVTEDGEVLIAEGDRKPLTIRRQVVPVSFAILDRKYIVADPTAEEEELRQGRLTVVFTSDGKLCLVQKEGGVPVTKEQMASCIGVAKAHAQKLLKASDAHQDAKKAAQ</sequence>
<gene>
    <name evidence="12" type="ORF">LSP00402_LOCUS16587</name>
</gene>
<dbReference type="SUPFAM" id="SSF54211">
    <property type="entry name" value="Ribosomal protein S5 domain 2-like"/>
    <property type="match status" value="1"/>
</dbReference>
<dbReference type="AlphaFoldDB" id="A0A7S2TXE8"/>
<comment type="subcellular location">
    <subcellularLocation>
        <location evidence="1">Cytoplasm</location>
    </subcellularLocation>
    <subcellularLocation>
        <location evidence="2">Nucleus</location>
        <location evidence="2">Nucleolus</location>
    </subcellularLocation>
</comment>
<evidence type="ECO:0000259" key="10">
    <source>
        <dbReference type="Pfam" id="PF01138"/>
    </source>
</evidence>
<keyword evidence="8" id="KW-0539">Nucleus</keyword>
<keyword evidence="6" id="KW-0271">Exosome</keyword>
<evidence type="ECO:0000256" key="2">
    <source>
        <dbReference type="ARBA" id="ARBA00004604"/>
    </source>
</evidence>
<dbReference type="InterPro" id="IPR036345">
    <property type="entry name" value="ExoRNase_PH_dom2_sf"/>
</dbReference>
<dbReference type="PANTHER" id="PTHR11097:SF9">
    <property type="entry name" value="EXOSOME COMPLEX COMPONENT RRP43"/>
    <property type="match status" value="1"/>
</dbReference>
<dbReference type="InterPro" id="IPR027408">
    <property type="entry name" value="PNPase/RNase_PH_dom_sf"/>
</dbReference>
<accession>A0A7S2TXE8</accession>
<dbReference type="PANTHER" id="PTHR11097">
    <property type="entry name" value="EXOSOME COMPLEX EXONUCLEASE RIBOSOMAL RNA PROCESSING PROTEIN"/>
    <property type="match status" value="1"/>
</dbReference>
<dbReference type="InterPro" id="IPR015847">
    <property type="entry name" value="ExoRNase_PH_dom2"/>
</dbReference>
<keyword evidence="4" id="KW-0963">Cytoplasm</keyword>
<reference evidence="12" key="1">
    <citation type="submission" date="2021-01" db="EMBL/GenBank/DDBJ databases">
        <authorList>
            <person name="Corre E."/>
            <person name="Pelletier E."/>
            <person name="Niang G."/>
            <person name="Scheremetjew M."/>
            <person name="Finn R."/>
            <person name="Kale V."/>
            <person name="Holt S."/>
            <person name="Cochrane G."/>
            <person name="Meng A."/>
            <person name="Brown T."/>
            <person name="Cohen L."/>
        </authorList>
    </citation>
    <scope>NUCLEOTIDE SEQUENCE</scope>
    <source>
        <strain evidence="12">CCMP622</strain>
    </source>
</reference>
<evidence type="ECO:0000256" key="1">
    <source>
        <dbReference type="ARBA" id="ARBA00004496"/>
    </source>
</evidence>